<comment type="caution">
    <text evidence="3">The sequence shown here is derived from an EMBL/GenBank/DDBJ whole genome shotgun (WGS) entry which is preliminary data.</text>
</comment>
<accession>A0ABQ4SJ75</accession>
<reference evidence="3" key="1">
    <citation type="journal article" date="2021" name="Front. Microbiol.">
        <title>Comprehensive Comparative Genomics and Phenotyping of Methylobacterium Species.</title>
        <authorList>
            <person name="Alessa O."/>
            <person name="Ogura Y."/>
            <person name="Fujitani Y."/>
            <person name="Takami H."/>
            <person name="Hayashi T."/>
            <person name="Sahin N."/>
            <person name="Tani A."/>
        </authorList>
    </citation>
    <scope>NUCLEOTIDE SEQUENCE</scope>
    <source>
        <strain evidence="3">DSM 17168</strain>
    </source>
</reference>
<dbReference type="RefSeq" id="WP_238238480.1">
    <property type="nucleotide sequence ID" value="NZ_BPQQ01000055.1"/>
</dbReference>
<dbReference type="Pfam" id="PF13523">
    <property type="entry name" value="Acetyltransf_8"/>
    <property type="match status" value="1"/>
</dbReference>
<dbReference type="InterPro" id="IPR019432">
    <property type="entry name" value="Acyltransferase_MbtK/IucB-like"/>
</dbReference>
<keyword evidence="4" id="KW-1185">Reference proteome</keyword>
<dbReference type="Proteomes" id="UP001055153">
    <property type="component" value="Unassembled WGS sequence"/>
</dbReference>
<dbReference type="PANTHER" id="PTHR31438:SF1">
    <property type="entry name" value="LYSINE N-ACYLTRANSFERASE C17G9.06C-RELATED"/>
    <property type="match status" value="1"/>
</dbReference>
<dbReference type="EMBL" id="BPQQ01000055">
    <property type="protein sequence ID" value="GJE02386.1"/>
    <property type="molecule type" value="Genomic_DNA"/>
</dbReference>
<reference evidence="3" key="2">
    <citation type="submission" date="2021-08" db="EMBL/GenBank/DDBJ databases">
        <authorList>
            <person name="Tani A."/>
            <person name="Ola A."/>
            <person name="Ogura Y."/>
            <person name="Katsura K."/>
            <person name="Hayashi T."/>
        </authorList>
    </citation>
    <scope>NUCLEOTIDE SEQUENCE</scope>
    <source>
        <strain evidence="3">DSM 17168</strain>
    </source>
</reference>
<evidence type="ECO:0000256" key="1">
    <source>
        <dbReference type="ARBA" id="ARBA00004924"/>
    </source>
</evidence>
<protein>
    <recommendedName>
        <fullName evidence="2">Acyltransferase MbtK/IucB-like conserved domain-containing protein</fullName>
    </recommendedName>
</protein>
<dbReference type="PANTHER" id="PTHR31438">
    <property type="entry name" value="LYSINE N-ACYLTRANSFERASE C17G9.06C-RELATED"/>
    <property type="match status" value="1"/>
</dbReference>
<gene>
    <name evidence="3" type="ORF">GMJLKIPL_4334</name>
</gene>
<evidence type="ECO:0000313" key="4">
    <source>
        <dbReference type="Proteomes" id="UP001055153"/>
    </source>
</evidence>
<comment type="pathway">
    <text evidence="1">Siderophore biosynthesis.</text>
</comment>
<name>A0ABQ4SJ75_9HYPH</name>
<dbReference type="SUPFAM" id="SSF55729">
    <property type="entry name" value="Acyl-CoA N-acyltransferases (Nat)"/>
    <property type="match status" value="1"/>
</dbReference>
<evidence type="ECO:0000313" key="3">
    <source>
        <dbReference type="EMBL" id="GJE02386.1"/>
    </source>
</evidence>
<feature type="domain" description="Acyltransferase MbtK/IucB-like conserved" evidence="2">
    <location>
        <begin position="178"/>
        <end position="225"/>
    </location>
</feature>
<dbReference type="SMART" id="SM01006">
    <property type="entry name" value="AlcB"/>
    <property type="match status" value="1"/>
</dbReference>
<dbReference type="Gene3D" id="3.40.630.30">
    <property type="match status" value="1"/>
</dbReference>
<dbReference type="InterPro" id="IPR016181">
    <property type="entry name" value="Acyl_CoA_acyltransferase"/>
</dbReference>
<organism evidence="3 4">
    <name type="scientific">Methylobacterium isbiliense</name>
    <dbReference type="NCBI Taxonomy" id="315478"/>
    <lineage>
        <taxon>Bacteria</taxon>
        <taxon>Pseudomonadati</taxon>
        <taxon>Pseudomonadota</taxon>
        <taxon>Alphaproteobacteria</taxon>
        <taxon>Hyphomicrobiales</taxon>
        <taxon>Methylobacteriaceae</taxon>
        <taxon>Methylobacterium</taxon>
    </lineage>
</organism>
<evidence type="ECO:0000259" key="2">
    <source>
        <dbReference type="SMART" id="SM01006"/>
    </source>
</evidence>
<sequence>MTAPIRLEPAAPLDVAVATSRHWPARQEAMIAVESEPLDAGSARRGAEHLGGAELRAEGGTVRLVLAGSLGAQPGDADLVAVLCEAAFQRCPGAGRLRVTDGPALAGIATGRLEGDALVERAAFHQLPLLWHRASAPYPLLRSGLGPADRRPPLRPPQPAGLIYRRWLAHLGTTLSLRAIDRRRDLARFHAWMNQPRVAFYWELAQDEAALDRYLAEQEADPHLYGVIGSFDDEPVSYFEFYWAMEDRLGPHYDPEEFDRGWHGLVGNPRHLGRPKTQAWFTAVTHCLFLDEPRTRRIMGEPRASHTKMLSYCATTAYTKLKEFDFPHKRAALVCCERERFFREVAL</sequence>
<proteinExistence type="predicted"/>